<dbReference type="InterPro" id="IPR004107">
    <property type="entry name" value="Integrase_SAM-like_N"/>
</dbReference>
<dbReference type="GO" id="GO:0003677">
    <property type="term" value="F:DNA binding"/>
    <property type="evidence" value="ECO:0007669"/>
    <property type="project" value="UniProtKB-UniRule"/>
</dbReference>
<evidence type="ECO:0000313" key="5">
    <source>
        <dbReference type="Proteomes" id="UP000053354"/>
    </source>
</evidence>
<dbReference type="EMBL" id="CP016541">
    <property type="protein sequence ID" value="ANU28589.1"/>
    <property type="molecule type" value="Genomic_DNA"/>
</dbReference>
<feature type="domain" description="Core-binding (CB)" evidence="3">
    <location>
        <begin position="1"/>
        <end position="83"/>
    </location>
</feature>
<dbReference type="InterPro" id="IPR011010">
    <property type="entry name" value="DNA_brk_join_enz"/>
</dbReference>
<dbReference type="Pfam" id="PF02899">
    <property type="entry name" value="Phage_int_SAM_1"/>
    <property type="match status" value="1"/>
</dbReference>
<dbReference type="Gene3D" id="1.10.150.130">
    <property type="match status" value="1"/>
</dbReference>
<dbReference type="GO" id="GO:0015074">
    <property type="term" value="P:DNA integration"/>
    <property type="evidence" value="ECO:0007669"/>
    <property type="project" value="InterPro"/>
</dbReference>
<dbReference type="Proteomes" id="UP000053354">
    <property type="component" value="Plasmid pPS15-1"/>
</dbReference>
<accession>A0A1B1S5Z4</accession>
<organism evidence="4 5">
    <name type="scientific">Planococcus versutus</name>
    <dbReference type="NCBI Taxonomy" id="1302659"/>
    <lineage>
        <taxon>Bacteria</taxon>
        <taxon>Bacillati</taxon>
        <taxon>Bacillota</taxon>
        <taxon>Bacilli</taxon>
        <taxon>Bacillales</taxon>
        <taxon>Caryophanaceae</taxon>
        <taxon>Planococcus</taxon>
    </lineage>
</organism>
<geneLocation type="plasmid" evidence="4 5">
    <name>pPS15-1</name>
</geneLocation>
<evidence type="ECO:0000256" key="2">
    <source>
        <dbReference type="PROSITE-ProRule" id="PRU01248"/>
    </source>
</evidence>
<protein>
    <recommendedName>
        <fullName evidence="3">Core-binding (CB) domain-containing protein</fullName>
    </recommendedName>
</protein>
<reference evidence="4" key="1">
    <citation type="submission" date="2016-10" db="EMBL/GenBank/DDBJ databases">
        <authorList>
            <person name="See-Too W.S."/>
        </authorList>
    </citation>
    <scope>NUCLEOTIDE SEQUENCE</scope>
    <source>
        <strain evidence="4">L10.15</strain>
        <plasmid evidence="4">pPS15-1</plasmid>
    </source>
</reference>
<gene>
    <name evidence="4" type="ORF">I858_016545</name>
</gene>
<dbReference type="RefSeq" id="WP_049694986.1">
    <property type="nucleotide sequence ID" value="NZ_CP016541.2"/>
</dbReference>
<evidence type="ECO:0000259" key="3">
    <source>
        <dbReference type="PROSITE" id="PS51900"/>
    </source>
</evidence>
<keyword evidence="4" id="KW-0614">Plasmid</keyword>
<keyword evidence="1 2" id="KW-0238">DNA-binding</keyword>
<proteinExistence type="predicted"/>
<dbReference type="AlphaFoldDB" id="A0A1B1S5Z4"/>
<dbReference type="PROSITE" id="PS51900">
    <property type="entry name" value="CB"/>
    <property type="match status" value="1"/>
</dbReference>
<sequence>MLGGYEAYRLKEGISPVTLVTELELLKAFVRFVNLRNNKQLEPYEIKPADVRAFLDQEKDKGLKASTVKRKMYHIRQYFHYLWKVGKVPVDFMPKFEYELVIEKQPATLLYADFAKEKRKVLQYPTLALNAKLYFLFAMAGFRMREIERLQSKHFRDLGDRIEMNFVTSQDVFWQLIFEDSAEVAVIVQAMERALFREHDYLVASDKKYGPDYLRNNMKEIYLGLTSLLPKRFKTEEVRMAYIYDLYKVQEKSFDEMVELLGVTPMSLTSALKLVFESYK</sequence>
<dbReference type="KEGG" id="pll:I858_016545"/>
<keyword evidence="5" id="KW-1185">Reference proteome</keyword>
<dbReference type="InterPro" id="IPR010998">
    <property type="entry name" value="Integrase_recombinase_N"/>
</dbReference>
<dbReference type="SUPFAM" id="SSF56349">
    <property type="entry name" value="DNA breaking-rejoining enzymes"/>
    <property type="match status" value="1"/>
</dbReference>
<name>A0A1B1S5Z4_9BACL</name>
<evidence type="ECO:0000256" key="1">
    <source>
        <dbReference type="ARBA" id="ARBA00023125"/>
    </source>
</evidence>
<evidence type="ECO:0000313" key="4">
    <source>
        <dbReference type="EMBL" id="ANU28589.1"/>
    </source>
</evidence>
<dbReference type="InterPro" id="IPR044068">
    <property type="entry name" value="CB"/>
</dbReference>